<dbReference type="Gene3D" id="3.60.21.10">
    <property type="match status" value="1"/>
</dbReference>
<dbReference type="PANTHER" id="PTHR33393:SF13">
    <property type="entry name" value="PGA BIOSYNTHESIS PROTEIN CAPA"/>
    <property type="match status" value="1"/>
</dbReference>
<evidence type="ECO:0000313" key="5">
    <source>
        <dbReference type="EMBL" id="PJI94387.1"/>
    </source>
</evidence>
<dbReference type="SMART" id="SM00854">
    <property type="entry name" value="PGA_cap"/>
    <property type="match status" value="1"/>
</dbReference>
<dbReference type="Proteomes" id="UP000231586">
    <property type="component" value="Unassembled WGS sequence"/>
</dbReference>
<evidence type="ECO:0000313" key="6">
    <source>
        <dbReference type="Proteomes" id="UP000231586"/>
    </source>
</evidence>
<evidence type="ECO:0000256" key="3">
    <source>
        <dbReference type="SAM" id="Phobius"/>
    </source>
</evidence>
<feature type="transmembrane region" description="Helical" evidence="3">
    <location>
        <begin position="12"/>
        <end position="34"/>
    </location>
</feature>
<dbReference type="InterPro" id="IPR052169">
    <property type="entry name" value="CW_Biosynth-Accessory"/>
</dbReference>
<evidence type="ECO:0000256" key="2">
    <source>
        <dbReference type="SAM" id="MobiDB-lite"/>
    </source>
</evidence>
<protein>
    <submittedName>
        <fullName evidence="5">Poly-gamma-glutamate synthesis protein (Capsule biosynthesis protein)</fullName>
    </submittedName>
</protein>
<sequence length="450" mass="46319">MPRHARLPQSRAGQRFLAGSVVAALVVVMIVLSINASSGKHPDPTPIGIGTRSATPTATPTPTPTPTPAEPAVFTIVAAGDVLPHSSVIEDAKTASGGYDFSTELSGLDDWVGGADLALCHMEVPYVPQGEKISTYPVFGVPSHVATDLAEQGWDGCSNASNHAVDRGFAGISTTLDAFDAVGLGHAGTGRTAAEAASPQLYRLEREGQTITVAHISATYGLNGLPLPAQEPWSVELIDTKKIVAQAKAARKNGADLVVVSIHDGVEYTATPTTDQKSVMKALARSGEVDLVIGAHAHVPQPVAHLKGGVDGRGMWVAYGVGNMLSNQDAACCVAQTASGLLITATITKPADGPAEVTGFEWTPLTVDRTGGHRVYAIPDVIDDPKGVGHLSHAELEARLGRVEDVVGTAAPERTAPPTSTGPAPDVVPHEHGNPKLTATATATPTPTAG</sequence>
<dbReference type="Pfam" id="PF09587">
    <property type="entry name" value="PGA_cap"/>
    <property type="match status" value="1"/>
</dbReference>
<name>A0A2M8WTX4_9MICO</name>
<evidence type="ECO:0000259" key="4">
    <source>
        <dbReference type="SMART" id="SM00854"/>
    </source>
</evidence>
<evidence type="ECO:0000256" key="1">
    <source>
        <dbReference type="ARBA" id="ARBA00005662"/>
    </source>
</evidence>
<dbReference type="InterPro" id="IPR029052">
    <property type="entry name" value="Metallo-depent_PP-like"/>
</dbReference>
<comment type="caution">
    <text evidence="5">The sequence shown here is derived from an EMBL/GenBank/DDBJ whole genome shotgun (WGS) entry which is preliminary data.</text>
</comment>
<proteinExistence type="inferred from homology"/>
<feature type="region of interest" description="Disordered" evidence="2">
    <location>
        <begin position="37"/>
        <end position="67"/>
    </location>
</feature>
<dbReference type="CDD" id="cd07381">
    <property type="entry name" value="MPP_CapA"/>
    <property type="match status" value="1"/>
</dbReference>
<feature type="compositionally biased region" description="Low complexity" evidence="2">
    <location>
        <begin position="438"/>
        <end position="450"/>
    </location>
</feature>
<keyword evidence="3" id="KW-0812">Transmembrane</keyword>
<keyword evidence="3" id="KW-0472">Membrane</keyword>
<accession>A0A2M8WTX4</accession>
<feature type="domain" description="Capsule synthesis protein CapA" evidence="4">
    <location>
        <begin position="75"/>
        <end position="328"/>
    </location>
</feature>
<dbReference type="SUPFAM" id="SSF56300">
    <property type="entry name" value="Metallo-dependent phosphatases"/>
    <property type="match status" value="1"/>
</dbReference>
<feature type="region of interest" description="Disordered" evidence="2">
    <location>
        <begin position="410"/>
        <end position="450"/>
    </location>
</feature>
<dbReference type="InterPro" id="IPR019079">
    <property type="entry name" value="Capsule_synth_CapA"/>
</dbReference>
<gene>
    <name evidence="5" type="ORF">CLV34_0223</name>
</gene>
<comment type="similarity">
    <text evidence="1">Belongs to the CapA family.</text>
</comment>
<organism evidence="5 6">
    <name type="scientific">Luteimicrobium subarcticum</name>
    <dbReference type="NCBI Taxonomy" id="620910"/>
    <lineage>
        <taxon>Bacteria</taxon>
        <taxon>Bacillati</taxon>
        <taxon>Actinomycetota</taxon>
        <taxon>Actinomycetes</taxon>
        <taxon>Micrococcales</taxon>
        <taxon>Luteimicrobium</taxon>
    </lineage>
</organism>
<dbReference type="PANTHER" id="PTHR33393">
    <property type="entry name" value="POLYGLUTAMINE SYNTHESIS ACCESSORY PROTEIN RV0574C-RELATED"/>
    <property type="match status" value="1"/>
</dbReference>
<keyword evidence="3" id="KW-1133">Transmembrane helix</keyword>
<dbReference type="AlphaFoldDB" id="A0A2M8WTX4"/>
<dbReference type="EMBL" id="PGTZ01000006">
    <property type="protein sequence ID" value="PJI94387.1"/>
    <property type="molecule type" value="Genomic_DNA"/>
</dbReference>
<dbReference type="RefSeq" id="WP_245858869.1">
    <property type="nucleotide sequence ID" value="NZ_PGTZ01000006.1"/>
</dbReference>
<keyword evidence="6" id="KW-1185">Reference proteome</keyword>
<reference evidence="5 6" key="1">
    <citation type="submission" date="2017-11" db="EMBL/GenBank/DDBJ databases">
        <title>Genomic Encyclopedia of Archaeal and Bacterial Type Strains, Phase II (KMG-II): From Individual Species to Whole Genera.</title>
        <authorList>
            <person name="Goeker M."/>
        </authorList>
    </citation>
    <scope>NUCLEOTIDE SEQUENCE [LARGE SCALE GENOMIC DNA]</scope>
    <source>
        <strain evidence="5 6">DSM 22413</strain>
    </source>
</reference>